<dbReference type="InterPro" id="IPR000998">
    <property type="entry name" value="MAM_dom"/>
</dbReference>
<evidence type="ECO:0000313" key="11">
    <source>
        <dbReference type="Proteomes" id="UP001318040"/>
    </source>
</evidence>
<evidence type="ECO:0000256" key="6">
    <source>
        <dbReference type="ARBA" id="ARBA00057483"/>
    </source>
</evidence>
<protein>
    <recommendedName>
        <fullName evidence="8">Zonadhesin</fullName>
    </recommendedName>
</protein>
<dbReference type="CDD" id="cd06263">
    <property type="entry name" value="MAM"/>
    <property type="match status" value="1"/>
</dbReference>
<dbReference type="AlphaFoldDB" id="A0AAJ7SN91"/>
<evidence type="ECO:0000313" key="12">
    <source>
        <dbReference type="RefSeq" id="XP_032802526.1"/>
    </source>
</evidence>
<feature type="domain" description="VWFD" evidence="10">
    <location>
        <begin position="410"/>
        <end position="586"/>
    </location>
</feature>
<dbReference type="GO" id="GO:0031012">
    <property type="term" value="C:extracellular matrix"/>
    <property type="evidence" value="ECO:0007669"/>
    <property type="project" value="TreeGrafter"/>
</dbReference>
<dbReference type="KEGG" id="pmrn:116938908"/>
<evidence type="ECO:0000259" key="10">
    <source>
        <dbReference type="PROSITE" id="PS51233"/>
    </source>
</evidence>
<dbReference type="CDD" id="cd19941">
    <property type="entry name" value="TIL"/>
    <property type="match status" value="2"/>
</dbReference>
<organism evidence="11 12">
    <name type="scientific">Petromyzon marinus</name>
    <name type="common">Sea lamprey</name>
    <dbReference type="NCBI Taxonomy" id="7757"/>
    <lineage>
        <taxon>Eukaryota</taxon>
        <taxon>Metazoa</taxon>
        <taxon>Chordata</taxon>
        <taxon>Craniata</taxon>
        <taxon>Vertebrata</taxon>
        <taxon>Cyclostomata</taxon>
        <taxon>Hyperoartia</taxon>
        <taxon>Petromyzontiformes</taxon>
        <taxon>Petromyzontidae</taxon>
        <taxon>Petromyzon</taxon>
    </lineage>
</organism>
<keyword evidence="2" id="KW-0472">Membrane</keyword>
<dbReference type="Pfam" id="PF00094">
    <property type="entry name" value="VWD"/>
    <property type="match status" value="2"/>
</dbReference>
<dbReference type="InterPro" id="IPR050780">
    <property type="entry name" value="Mucin_vWF_Thrombospondin_sf"/>
</dbReference>
<comment type="subcellular location">
    <subcellularLocation>
        <location evidence="1">Cell membrane</location>
        <topology evidence="1">Single-pass type I membrane protein</topology>
    </subcellularLocation>
</comment>
<dbReference type="Gene3D" id="2.60.120.200">
    <property type="match status" value="1"/>
</dbReference>
<dbReference type="PANTHER" id="PTHR11339:SF374">
    <property type="entry name" value="ZONADHESIN"/>
    <property type="match status" value="1"/>
</dbReference>
<evidence type="ECO:0000256" key="1">
    <source>
        <dbReference type="ARBA" id="ARBA00004251"/>
    </source>
</evidence>
<dbReference type="SUPFAM" id="SSF49899">
    <property type="entry name" value="Concanavalin A-like lectins/glucanases"/>
    <property type="match status" value="1"/>
</dbReference>
<dbReference type="InterPro" id="IPR013320">
    <property type="entry name" value="ConA-like_dom_sf"/>
</dbReference>
<evidence type="ECO:0000256" key="8">
    <source>
        <dbReference type="ARBA" id="ARBA00067986"/>
    </source>
</evidence>
<keyword evidence="11" id="KW-1185">Reference proteome</keyword>
<evidence type="ECO:0000256" key="4">
    <source>
        <dbReference type="ARBA" id="ARBA00023157"/>
    </source>
</evidence>
<dbReference type="InterPro" id="IPR001846">
    <property type="entry name" value="VWF_type-D"/>
</dbReference>
<feature type="domain" description="MAM" evidence="9">
    <location>
        <begin position="808"/>
        <end position="967"/>
    </location>
</feature>
<comment type="function">
    <text evidence="6">Binds in a species-specific manner to the zona pellucida of the egg. May be involved in gamete recognition and/or signaling.</text>
</comment>
<dbReference type="SUPFAM" id="SSF57567">
    <property type="entry name" value="Serine protease inhibitors"/>
    <property type="match status" value="2"/>
</dbReference>
<dbReference type="Gene3D" id="2.10.25.10">
    <property type="entry name" value="Laminin"/>
    <property type="match status" value="2"/>
</dbReference>
<keyword evidence="3" id="KW-0677">Repeat</keyword>
<keyword evidence="4" id="KW-1015">Disulfide bond</keyword>
<dbReference type="InterPro" id="IPR036084">
    <property type="entry name" value="Ser_inhib-like_sf"/>
</dbReference>
<proteinExistence type="predicted"/>
<dbReference type="InterPro" id="IPR014853">
    <property type="entry name" value="VWF/SSPO/ZAN-like_Cys-rich_dom"/>
</dbReference>
<keyword evidence="5" id="KW-0325">Glycoprotein</keyword>
<dbReference type="RefSeq" id="XP_032802526.1">
    <property type="nucleotide sequence ID" value="XM_032946635.1"/>
</dbReference>
<dbReference type="PROSITE" id="PS50060">
    <property type="entry name" value="MAM_2"/>
    <property type="match status" value="1"/>
</dbReference>
<evidence type="ECO:0000256" key="2">
    <source>
        <dbReference type="ARBA" id="ARBA00022475"/>
    </source>
</evidence>
<dbReference type="Proteomes" id="UP001318040">
    <property type="component" value="Chromosome 5"/>
</dbReference>
<dbReference type="Pfam" id="PF12714">
    <property type="entry name" value="TILa"/>
    <property type="match status" value="2"/>
</dbReference>
<dbReference type="FunFam" id="2.10.25.10:FF:000055">
    <property type="entry name" value="alpha-tectorin isoform X1"/>
    <property type="match status" value="2"/>
</dbReference>
<sequence>MKILKSFSVAARCVVQGDPHYTTFDGLYYDFMGACIYTTAKLCNISSSLPHFNVETKNERLNPSISVLQDVYVDVFGHRITMTTHHILLLDGERVTPPLVLPGMHVSLSGSYLVLMTNFSLTVRFDGYYQVVVSVPMEYAGQLCGLCGNFNGDIDDDLLMPNGSLAASETKLGNSWISDNSSADCDVDFEPPGPCDAEEQAKFESEEFCGKIHDVNGAFQECHAVVNPEQFFITCVLDQCWMDGNEQFLCASMQTYADQCAQHGVIIMWRNDTFCPLECPADSHYESCAPPCPATCRNVTLPGACQQPCGEGCVCDEGFVFSGDKCVAQDQCGCMDHNDLYHPLGDSWFATQNCSLHCSCGDAGGVVCEPWQCGVSEICSVQNGSLGCHSDDTTTVSPPTTTAPPSIMPGNCIVHGDPHYVTFDGLSLAFMGTCTYTTAKLCNSSSHLPYFNVETTNEYRNQGSISFVREVHTEVYGQNITLSLGRTLLLNEELVTPPLVLPGLHVSLSGSYLVLMTDFNLIVRFNGDNRAEVTVPREYAEELCGICGNFNGDRTDEYLMPDGTQASSPTELGNSWKTDNSSAYCDAPPPPPCDEDEQAEFETGAFCGIITDVNGLFTECHAVVNPEELFTSCVLDQCWTYGDKGTLCGSLQAYADECAENGIVIMWRNATFCPLECPADSHYESCAPPCPATCSNVTLPGACQQPCGEGCVCDEGFVFSGDKCVPQDQCGCLDRNDLYHPLGDHWFGTQNCSLHCSCVSVGDVVCDPWQCGANEICNVQNGTLGCHDIETSSSPSTCIPAPKPEPHLSCDFDDEESPLCSWVQLSADAADWISHSGETPNPFTGPSGDHTTGSTSYIYMDSITLVSRGAVRLQSPSINSHQNICLSFWYHMYGDNLMTLNVYVLDDDIETDVWNVVGQQSSAWLQGSITIQATASSQIIIEGVSGFTKSSDIALDDIMVIAGKCAGEHTISAFTTSIQ</sequence>
<reference evidence="12" key="1">
    <citation type="submission" date="2025-08" db="UniProtKB">
        <authorList>
            <consortium name="RefSeq"/>
        </authorList>
    </citation>
    <scope>IDENTIFICATION</scope>
    <source>
        <tissue evidence="12">Sperm</tissue>
    </source>
</reference>
<comment type="subunit">
    <text evidence="7">Probably forms covalent oligomers.</text>
</comment>
<feature type="domain" description="VWFD" evidence="10">
    <location>
        <begin position="11"/>
        <end position="186"/>
    </location>
</feature>
<dbReference type="SMART" id="SM00216">
    <property type="entry name" value="VWD"/>
    <property type="match status" value="2"/>
</dbReference>
<dbReference type="InterPro" id="IPR002919">
    <property type="entry name" value="TIL_dom"/>
</dbReference>
<dbReference type="PANTHER" id="PTHR11339">
    <property type="entry name" value="EXTRACELLULAR MATRIX GLYCOPROTEIN RELATED"/>
    <property type="match status" value="1"/>
</dbReference>
<dbReference type="SMART" id="SM00832">
    <property type="entry name" value="C8"/>
    <property type="match status" value="2"/>
</dbReference>
<dbReference type="SMART" id="SM00137">
    <property type="entry name" value="MAM"/>
    <property type="match status" value="1"/>
</dbReference>
<name>A0AAJ7SN91_PETMA</name>
<evidence type="ECO:0000256" key="5">
    <source>
        <dbReference type="ARBA" id="ARBA00023180"/>
    </source>
</evidence>
<accession>A0AAJ7SN91</accession>
<gene>
    <name evidence="12" type="primary">LOC116938908</name>
</gene>
<keyword evidence="2" id="KW-1003">Cell membrane</keyword>
<dbReference type="FunFam" id="2.60.120.200:FF:000128">
    <property type="entry name" value="enteropeptidase isoform X2"/>
    <property type="match status" value="1"/>
</dbReference>
<dbReference type="GO" id="GO:0005886">
    <property type="term" value="C:plasma membrane"/>
    <property type="evidence" value="ECO:0007669"/>
    <property type="project" value="UniProtKB-SubCell"/>
</dbReference>
<dbReference type="GO" id="GO:0005615">
    <property type="term" value="C:extracellular space"/>
    <property type="evidence" value="ECO:0007669"/>
    <property type="project" value="TreeGrafter"/>
</dbReference>
<evidence type="ECO:0000259" key="9">
    <source>
        <dbReference type="PROSITE" id="PS50060"/>
    </source>
</evidence>
<evidence type="ECO:0000256" key="3">
    <source>
        <dbReference type="ARBA" id="ARBA00022737"/>
    </source>
</evidence>
<dbReference type="Pfam" id="PF00629">
    <property type="entry name" value="MAM"/>
    <property type="match status" value="1"/>
</dbReference>
<evidence type="ECO:0000256" key="7">
    <source>
        <dbReference type="ARBA" id="ARBA00065625"/>
    </source>
</evidence>
<dbReference type="Pfam" id="PF08742">
    <property type="entry name" value="C8"/>
    <property type="match status" value="2"/>
</dbReference>
<dbReference type="InterPro" id="IPR025615">
    <property type="entry name" value="TILa_dom"/>
</dbReference>
<dbReference type="Pfam" id="PF01826">
    <property type="entry name" value="TIL"/>
    <property type="match status" value="2"/>
</dbReference>
<dbReference type="PROSITE" id="PS51233">
    <property type="entry name" value="VWFD"/>
    <property type="match status" value="2"/>
</dbReference>